<organism evidence="1 2">
    <name type="scientific">Racocetra persica</name>
    <dbReference type="NCBI Taxonomy" id="160502"/>
    <lineage>
        <taxon>Eukaryota</taxon>
        <taxon>Fungi</taxon>
        <taxon>Fungi incertae sedis</taxon>
        <taxon>Mucoromycota</taxon>
        <taxon>Glomeromycotina</taxon>
        <taxon>Glomeromycetes</taxon>
        <taxon>Diversisporales</taxon>
        <taxon>Gigasporaceae</taxon>
        <taxon>Racocetra</taxon>
    </lineage>
</organism>
<protein>
    <submittedName>
        <fullName evidence="1">14981_t:CDS:1</fullName>
    </submittedName>
</protein>
<accession>A0ACA9PMV9</accession>
<dbReference type="Proteomes" id="UP000789920">
    <property type="component" value="Unassembled WGS sequence"/>
</dbReference>
<evidence type="ECO:0000313" key="1">
    <source>
        <dbReference type="EMBL" id="CAG8717632.1"/>
    </source>
</evidence>
<gene>
    <name evidence="1" type="ORF">RPERSI_LOCUS11028</name>
</gene>
<dbReference type="EMBL" id="CAJVQC010022379">
    <property type="protein sequence ID" value="CAG8717632.1"/>
    <property type="molecule type" value="Genomic_DNA"/>
</dbReference>
<sequence>MSSNDPNSYGTDDAFDEYIDMDFLKNDTMEEDVDIGNMSTSDLFRYYLEGELVRDATNLDSSIYTTPMQNATDDFSMVTSPNSVTEEPQMNSINLIEESNALSQSTNVSNEVGPSLAMLNAQLAELLSKLPSFKQESYTDGKAPTLSGSTLPVKNNPQSNVLAALKLSATPNNNKESEHSKLDDSAQIDLKKLSSKERRQLRNKISARNFRVRRKEYIQSLESTKEQQQEEINLLRQALMHLQEENTRLKQEVEELRKQQKQANKPVINSPPSPPHNSTLTSRSNAQRSKASQPSSSDPRYLIPDVNKDKLSSSSPANQIALQDPRVRVQTTLIPEFNLDKHLFEEKPYSNIWNDSMVGQPSLRDVIAFDQRTLFAYMLITTVMQRLTTLFIEAVCATPQNKMISALFPPETLTESLQSLEIVDEKDDNNPMVESIKEASVLDWLYDTMVKHVAEQSKVEARIMELSDWVGEELDDTVLPFLF</sequence>
<proteinExistence type="predicted"/>
<reference evidence="1" key="1">
    <citation type="submission" date="2021-06" db="EMBL/GenBank/DDBJ databases">
        <authorList>
            <person name="Kallberg Y."/>
            <person name="Tangrot J."/>
            <person name="Rosling A."/>
        </authorList>
    </citation>
    <scope>NUCLEOTIDE SEQUENCE</scope>
    <source>
        <strain evidence="1">MA461A</strain>
    </source>
</reference>
<evidence type="ECO:0000313" key="2">
    <source>
        <dbReference type="Proteomes" id="UP000789920"/>
    </source>
</evidence>
<comment type="caution">
    <text evidence="1">The sequence shown here is derived from an EMBL/GenBank/DDBJ whole genome shotgun (WGS) entry which is preliminary data.</text>
</comment>
<keyword evidence="2" id="KW-1185">Reference proteome</keyword>
<name>A0ACA9PMV9_9GLOM</name>